<feature type="transmembrane region" description="Helical" evidence="1">
    <location>
        <begin position="9"/>
        <end position="29"/>
    </location>
</feature>
<dbReference type="OrthoDB" id="16604at2759"/>
<feature type="transmembrane region" description="Helical" evidence="1">
    <location>
        <begin position="68"/>
        <end position="85"/>
    </location>
</feature>
<feature type="transmembrane region" description="Helical" evidence="1">
    <location>
        <begin position="359"/>
        <end position="377"/>
    </location>
</feature>
<sequence>MKLFSIRSFIVYSNFLAIPIVLTLLWLLLPIASYFQYSAVSMTYYIVMFFTWISFYDLNLPGCSKIQIIIFFIIYIGIAIGWLSVVTEIDKESNRLAYSFVDAVVILLCALCYMLHVIVHKIKKIYVYSDDQHFVDQKGKRRSKRRSQAWTKNLSRFFCYYKRIDIDDADHFKQVSLAMSSPDDTIRDGVDKNKNPSLKQVLFVQKLVSNRDSGGKTLEEIEAGGSAIELSTIKRQDSKPSLNSSSEFKTGFKRDEEGNISNTTRTVQKVEVTSQEYIELMPKYEISYRNFFCTVLYQFFVVLSWFWLHNFSILIRDKDLFRTPALALLSIVIFQVSRVILMGISGALNRLLKPKEIQFFTYFQFPLMFFLYYRNLFLNTSSWAVTVLVSLVLFLIDVIYYPLQMTKKYWEFRNIHLLNFLDKRSSMWIFRLLRKILDDANPSYDRHVMRLSIEYYYDKMAEYISIITTVAFISLIRSLEYKVRFYPTFDALSHDQFVQLLYRYLYLFFFEIFYDLAVRYASRKFLKIDISNRGRNETVANYCTRFIFTLFLLYDLMDVYNIQVVFREPEYFNSSSASSFSSSSII</sequence>
<evidence type="ECO:0008006" key="4">
    <source>
        <dbReference type="Google" id="ProtNLM"/>
    </source>
</evidence>
<evidence type="ECO:0000313" key="3">
    <source>
        <dbReference type="Proteomes" id="UP000076078"/>
    </source>
</evidence>
<evidence type="ECO:0000256" key="1">
    <source>
        <dbReference type="SAM" id="Phobius"/>
    </source>
</evidence>
<comment type="caution">
    <text evidence="2">The sequence shown here is derived from an EMBL/GenBank/DDBJ whole genome shotgun (WGS) entry which is preliminary data.</text>
</comment>
<feature type="transmembrane region" description="Helical" evidence="1">
    <location>
        <begin position="383"/>
        <end position="403"/>
    </location>
</feature>
<dbReference type="SUPFAM" id="SSF103473">
    <property type="entry name" value="MFS general substrate transporter"/>
    <property type="match status" value="1"/>
</dbReference>
<feature type="transmembrane region" description="Helical" evidence="1">
    <location>
        <begin position="291"/>
        <end position="308"/>
    </location>
</feature>
<reference evidence="2 3" key="1">
    <citation type="submission" date="2015-12" db="EMBL/GenBank/DDBJ databases">
        <title>Dictyostelia acquired genes for synthesis and detection of signals that induce cell-type specialization by lateral gene transfer from prokaryotes.</title>
        <authorList>
            <person name="Gloeckner G."/>
            <person name="Schaap P."/>
        </authorList>
    </citation>
    <scope>NUCLEOTIDE SEQUENCE [LARGE SCALE GENOMIC DNA]</scope>
    <source>
        <strain evidence="2 3">TK</strain>
    </source>
</reference>
<keyword evidence="3" id="KW-1185">Reference proteome</keyword>
<feature type="transmembrane region" description="Helical" evidence="1">
    <location>
        <begin position="35"/>
        <end position="56"/>
    </location>
</feature>
<proteinExistence type="predicted"/>
<keyword evidence="1" id="KW-0812">Transmembrane</keyword>
<dbReference type="InterPro" id="IPR036259">
    <property type="entry name" value="MFS_trans_sf"/>
</dbReference>
<feature type="transmembrane region" description="Helical" evidence="1">
    <location>
        <begin position="328"/>
        <end position="347"/>
    </location>
</feature>
<keyword evidence="1" id="KW-0472">Membrane</keyword>
<dbReference type="Proteomes" id="UP000076078">
    <property type="component" value="Unassembled WGS sequence"/>
</dbReference>
<dbReference type="OMA" id="TWISFYD"/>
<keyword evidence="1" id="KW-1133">Transmembrane helix</keyword>
<feature type="transmembrane region" description="Helical" evidence="1">
    <location>
        <begin position="97"/>
        <end position="119"/>
    </location>
</feature>
<protein>
    <recommendedName>
        <fullName evidence="4">Transmembrane protein</fullName>
    </recommendedName>
</protein>
<dbReference type="FunCoup" id="A0A151ZS94">
    <property type="interactions" value="73"/>
</dbReference>
<dbReference type="EMBL" id="LODT01000021">
    <property type="protein sequence ID" value="KYQ96808.1"/>
    <property type="molecule type" value="Genomic_DNA"/>
</dbReference>
<evidence type="ECO:0000313" key="2">
    <source>
        <dbReference type="EMBL" id="KYQ96808.1"/>
    </source>
</evidence>
<dbReference type="AlphaFoldDB" id="A0A151ZS94"/>
<accession>A0A151ZS94</accession>
<feature type="transmembrane region" description="Helical" evidence="1">
    <location>
        <begin position="460"/>
        <end position="480"/>
    </location>
</feature>
<gene>
    <name evidence="2" type="ORF">DLAC_04111</name>
</gene>
<organism evidence="2 3">
    <name type="scientific">Tieghemostelium lacteum</name>
    <name type="common">Slime mold</name>
    <name type="synonym">Dictyostelium lacteum</name>
    <dbReference type="NCBI Taxonomy" id="361077"/>
    <lineage>
        <taxon>Eukaryota</taxon>
        <taxon>Amoebozoa</taxon>
        <taxon>Evosea</taxon>
        <taxon>Eumycetozoa</taxon>
        <taxon>Dictyostelia</taxon>
        <taxon>Dictyosteliales</taxon>
        <taxon>Raperosteliaceae</taxon>
        <taxon>Tieghemostelium</taxon>
    </lineage>
</organism>
<name>A0A151ZS94_TIELA</name>
<dbReference type="InParanoid" id="A0A151ZS94"/>
<feature type="transmembrane region" description="Helical" evidence="1">
    <location>
        <begin position="539"/>
        <end position="557"/>
    </location>
</feature>
<feature type="transmembrane region" description="Helical" evidence="1">
    <location>
        <begin position="500"/>
        <end position="518"/>
    </location>
</feature>